<dbReference type="VEuPathDB" id="FungiDB:H257_02427"/>
<name>A0A6A5A3R8_APHAT</name>
<organism evidence="2 3">
    <name type="scientific">Aphanomyces astaci</name>
    <name type="common">Crayfish plague agent</name>
    <dbReference type="NCBI Taxonomy" id="112090"/>
    <lineage>
        <taxon>Eukaryota</taxon>
        <taxon>Sar</taxon>
        <taxon>Stramenopiles</taxon>
        <taxon>Oomycota</taxon>
        <taxon>Saprolegniomycetes</taxon>
        <taxon>Saprolegniales</taxon>
        <taxon>Verrucalvaceae</taxon>
        <taxon>Aphanomyces</taxon>
    </lineage>
</organism>
<proteinExistence type="predicted"/>
<gene>
    <name evidence="2" type="ORF">AaE_004892</name>
</gene>
<feature type="non-terminal residue" evidence="2">
    <location>
        <position position="84"/>
    </location>
</feature>
<feature type="region of interest" description="Disordered" evidence="1">
    <location>
        <begin position="1"/>
        <end position="57"/>
    </location>
</feature>
<dbReference type="EMBL" id="VJMI01010469">
    <property type="protein sequence ID" value="KAF0755664.1"/>
    <property type="molecule type" value="Genomic_DNA"/>
</dbReference>
<protein>
    <submittedName>
        <fullName evidence="2">Uncharacterized protein</fullName>
    </submittedName>
</protein>
<dbReference type="Proteomes" id="UP000469452">
    <property type="component" value="Unassembled WGS sequence"/>
</dbReference>
<evidence type="ECO:0000313" key="3">
    <source>
        <dbReference type="Proteomes" id="UP000469452"/>
    </source>
</evidence>
<dbReference type="AlphaFoldDB" id="A0A6A5A3R8"/>
<comment type="caution">
    <text evidence="2">The sequence shown here is derived from an EMBL/GenBank/DDBJ whole genome shotgun (WGS) entry which is preliminary data.</text>
</comment>
<evidence type="ECO:0000256" key="1">
    <source>
        <dbReference type="SAM" id="MobiDB-lite"/>
    </source>
</evidence>
<reference evidence="2 3" key="1">
    <citation type="submission" date="2019-06" db="EMBL/GenBank/DDBJ databases">
        <title>Genomics analysis of Aphanomyces spp. identifies a new class of oomycete effector associated with host adaptation.</title>
        <authorList>
            <person name="Gaulin E."/>
        </authorList>
    </citation>
    <scope>NUCLEOTIDE SEQUENCE [LARGE SCALE GENOMIC DNA]</scope>
    <source>
        <strain evidence="2 3">E</strain>
    </source>
</reference>
<sequence length="84" mass="9251">MDEYDALRLGFDLRGPEEDDSQAESFPPPADVSPWSLAPELPPPSQQHPPLSEDDDATAIIPTDLFMPKVAPFVVHDNGRMLLP</sequence>
<accession>A0A6A5A3R8</accession>
<evidence type="ECO:0000313" key="2">
    <source>
        <dbReference type="EMBL" id="KAF0755664.1"/>
    </source>
</evidence>